<dbReference type="AlphaFoldDB" id="A0A6C0LAJ7"/>
<proteinExistence type="predicted"/>
<evidence type="ECO:0000313" key="1">
    <source>
        <dbReference type="EMBL" id="QHU27999.1"/>
    </source>
</evidence>
<dbReference type="EMBL" id="MN740468">
    <property type="protein sequence ID" value="QHU27999.1"/>
    <property type="molecule type" value="Genomic_DNA"/>
</dbReference>
<organism evidence="1">
    <name type="scientific">viral metagenome</name>
    <dbReference type="NCBI Taxonomy" id="1070528"/>
    <lineage>
        <taxon>unclassified sequences</taxon>
        <taxon>metagenomes</taxon>
        <taxon>organismal metagenomes</taxon>
    </lineage>
</organism>
<sequence length="124" mass="15561">MEDEKFSRYERLKLFIKEIEDSKYSNRNVEWYDKHYNILEEYRMNFSDFTYIDNEISNKEFRQNASLVENLLKRLMTDYQKHRWFGLYDYVRLNQTLVWLADYTEQYYKKEDNLLLSLFKSLKV</sequence>
<reference evidence="1" key="1">
    <citation type="journal article" date="2020" name="Nature">
        <title>Giant virus diversity and host interactions through global metagenomics.</title>
        <authorList>
            <person name="Schulz F."/>
            <person name="Roux S."/>
            <person name="Paez-Espino D."/>
            <person name="Jungbluth S."/>
            <person name="Walsh D.A."/>
            <person name="Denef V.J."/>
            <person name="McMahon K.D."/>
            <person name="Konstantinidis K.T."/>
            <person name="Eloe-Fadrosh E.A."/>
            <person name="Kyrpides N.C."/>
            <person name="Woyke T."/>
        </authorList>
    </citation>
    <scope>NUCLEOTIDE SEQUENCE</scope>
    <source>
        <strain evidence="1">GVMAG-M-3300027770-17</strain>
    </source>
</reference>
<protein>
    <submittedName>
        <fullName evidence="1">Uncharacterized protein</fullName>
    </submittedName>
</protein>
<name>A0A6C0LAJ7_9ZZZZ</name>
<accession>A0A6C0LAJ7</accession>